<evidence type="ECO:0000313" key="2">
    <source>
        <dbReference type="Proteomes" id="UP000069015"/>
    </source>
</evidence>
<sequence length="128" mass="14812">MVLCFSTDGADIVWQIDFYWGSTLIIRKEIDYSTYSLSDLGEAWLSVDDYAYPERAIEIYTRLKSMEKEEEGDDAQHSNEFVNLISRFFQPHTFADTTFSDELLEQSNAEMKEIRVQAMIESRGKVGS</sequence>
<dbReference type="Proteomes" id="UP000069015">
    <property type="component" value="Chromosome 1"/>
</dbReference>
<gene>
    <name evidence="1" type="ORF">AT705_00220</name>
</gene>
<protein>
    <submittedName>
        <fullName evidence="1">Uncharacterized protein</fullName>
    </submittedName>
</protein>
<name>A0A0U3I149_9GAMM</name>
<reference evidence="1 2" key="1">
    <citation type="submission" date="2015-12" db="EMBL/GenBank/DDBJ databases">
        <title>Complete genome sequence of Pseudoalteromonas rubra SCSIO 6842, harboring a conjugative plasmid.</title>
        <authorList>
            <person name="Li B."/>
            <person name="Wang X."/>
        </authorList>
    </citation>
    <scope>NUCLEOTIDE SEQUENCE [LARGE SCALE GENOMIC DNA]</scope>
    <source>
        <strain evidence="1 2">SCSIO 6842</strain>
    </source>
</reference>
<dbReference type="KEGG" id="prr:AT705_00220"/>
<evidence type="ECO:0000313" key="1">
    <source>
        <dbReference type="EMBL" id="ALU41487.1"/>
    </source>
</evidence>
<organism evidence="1 2">
    <name type="scientific">Pseudoalteromonas rubra</name>
    <dbReference type="NCBI Taxonomy" id="43658"/>
    <lineage>
        <taxon>Bacteria</taxon>
        <taxon>Pseudomonadati</taxon>
        <taxon>Pseudomonadota</taxon>
        <taxon>Gammaproteobacteria</taxon>
        <taxon>Alteromonadales</taxon>
        <taxon>Pseudoalteromonadaceae</taxon>
        <taxon>Pseudoalteromonas</taxon>
    </lineage>
</organism>
<accession>A0A0U3I149</accession>
<proteinExistence type="predicted"/>
<dbReference type="EMBL" id="CP013611">
    <property type="protein sequence ID" value="ALU41487.1"/>
    <property type="molecule type" value="Genomic_DNA"/>
</dbReference>
<dbReference type="AlphaFoldDB" id="A0A0U3I149"/>